<organism evidence="7 8">
    <name type="scientific">Gracilibacillus marinus</name>
    <dbReference type="NCBI Taxonomy" id="630535"/>
    <lineage>
        <taxon>Bacteria</taxon>
        <taxon>Bacillati</taxon>
        <taxon>Bacillota</taxon>
        <taxon>Bacilli</taxon>
        <taxon>Bacillales</taxon>
        <taxon>Bacillaceae</taxon>
        <taxon>Gracilibacillus</taxon>
    </lineage>
</organism>
<feature type="transmembrane region" description="Helical" evidence="6">
    <location>
        <begin position="251"/>
        <end position="269"/>
    </location>
</feature>
<evidence type="ECO:0000313" key="7">
    <source>
        <dbReference type="EMBL" id="MFC4388383.1"/>
    </source>
</evidence>
<dbReference type="RefSeq" id="WP_390199359.1">
    <property type="nucleotide sequence ID" value="NZ_JBHSDV010000003.1"/>
</dbReference>
<evidence type="ECO:0000256" key="2">
    <source>
        <dbReference type="ARBA" id="ARBA00022475"/>
    </source>
</evidence>
<proteinExistence type="predicted"/>
<dbReference type="CDD" id="cd13124">
    <property type="entry name" value="MATE_SpoVB_like"/>
    <property type="match status" value="1"/>
</dbReference>
<feature type="transmembrane region" description="Helical" evidence="6">
    <location>
        <begin position="84"/>
        <end position="110"/>
    </location>
</feature>
<dbReference type="Proteomes" id="UP001595880">
    <property type="component" value="Unassembled WGS sequence"/>
</dbReference>
<sequence length="515" mass="57523">MTKQNFLKGTIILVVAGMITRFLGFINRIVVARVMGEEGIGLYNMALPTLFLMYTISQIGLPLAISKRVAEADAKGDIQKIKQIVLISLCITVSLSIFTSIAMYMIIPYIATNLLTDQRVYYPMLAIIPIIPISAVAAVIRGYFQGRQNMKPQSIAQVIEQIVRIIAIIILVQLFAPYGLEFAAAGAMIAVIIGEAISLLFMLQMFRHHKRIKIRKQIFNHLKTGKQTLQQLMSIALPSTASRMVSSISNFLEPILVAQSLALAGFQTVQATKMYGVLTGYAIPLLFLPTFITHSLAIALVPNISEAEAKNQHKLIHYRIHQAVRLSFASGAIATVILTLYADTILHYMYGTTNASRFLQIMAPCFLFMYIQFPLNATLQALDLAKQAMWNNIIATMIKFIILICLATNPSIGIFGAAIAMCVGVIIGTIFHLITLYNHIGFKLSLYSIFKMCLLIGLSFWTGWLLMQVFSHSMNQLISFLLLLIILLITYIIFLFALKFISKEELQQLRRRKAV</sequence>
<name>A0ABV8VYT5_9BACI</name>
<feature type="transmembrane region" description="Helical" evidence="6">
    <location>
        <begin position="389"/>
        <end position="409"/>
    </location>
</feature>
<dbReference type="InterPro" id="IPR024923">
    <property type="entry name" value="PG_synth_SpoVB"/>
</dbReference>
<dbReference type="PIRSF" id="PIRSF038958">
    <property type="entry name" value="PG_synth_SpoVB"/>
    <property type="match status" value="1"/>
</dbReference>
<gene>
    <name evidence="7" type="primary">spoVB</name>
    <name evidence="7" type="ORF">ACFOZ1_11290</name>
</gene>
<comment type="subcellular location">
    <subcellularLocation>
        <location evidence="1">Cell membrane</location>
        <topology evidence="1">Multi-pass membrane protein</topology>
    </subcellularLocation>
</comment>
<keyword evidence="2" id="KW-1003">Cell membrane</keyword>
<accession>A0ABV8VYT5</accession>
<dbReference type="PANTHER" id="PTHR30250">
    <property type="entry name" value="PST FAMILY PREDICTED COLANIC ACID TRANSPORTER"/>
    <property type="match status" value="1"/>
</dbReference>
<feature type="transmembrane region" description="Helical" evidence="6">
    <location>
        <begin position="323"/>
        <end position="341"/>
    </location>
</feature>
<evidence type="ECO:0000256" key="6">
    <source>
        <dbReference type="SAM" id="Phobius"/>
    </source>
</evidence>
<feature type="transmembrane region" description="Helical" evidence="6">
    <location>
        <begin position="12"/>
        <end position="30"/>
    </location>
</feature>
<feature type="transmembrane region" description="Helical" evidence="6">
    <location>
        <begin position="449"/>
        <end position="471"/>
    </location>
</feature>
<feature type="transmembrane region" description="Helical" evidence="6">
    <location>
        <begin position="281"/>
        <end position="302"/>
    </location>
</feature>
<feature type="transmembrane region" description="Helical" evidence="6">
    <location>
        <begin position="182"/>
        <end position="206"/>
    </location>
</feature>
<dbReference type="EMBL" id="JBHSDV010000003">
    <property type="protein sequence ID" value="MFC4388383.1"/>
    <property type="molecule type" value="Genomic_DNA"/>
</dbReference>
<dbReference type="InterPro" id="IPR050833">
    <property type="entry name" value="Poly_Biosynth_Transport"/>
</dbReference>
<keyword evidence="4 6" id="KW-1133">Transmembrane helix</keyword>
<dbReference type="InterPro" id="IPR014249">
    <property type="entry name" value="Spore_V_B"/>
</dbReference>
<dbReference type="InterPro" id="IPR002797">
    <property type="entry name" value="Polysacc_synth"/>
</dbReference>
<protein>
    <submittedName>
        <fullName evidence="7">Stage V sporulation protein B</fullName>
    </submittedName>
</protein>
<evidence type="ECO:0000256" key="3">
    <source>
        <dbReference type="ARBA" id="ARBA00022692"/>
    </source>
</evidence>
<keyword evidence="5 6" id="KW-0472">Membrane</keyword>
<dbReference type="NCBIfam" id="TIGR02900">
    <property type="entry name" value="spore_V_B"/>
    <property type="match status" value="1"/>
</dbReference>
<feature type="transmembrane region" description="Helical" evidence="6">
    <location>
        <begin position="42"/>
        <end position="64"/>
    </location>
</feature>
<reference evidence="8" key="1">
    <citation type="journal article" date="2019" name="Int. J. Syst. Evol. Microbiol.">
        <title>The Global Catalogue of Microorganisms (GCM) 10K type strain sequencing project: providing services to taxonomists for standard genome sequencing and annotation.</title>
        <authorList>
            <consortium name="The Broad Institute Genomics Platform"/>
            <consortium name="The Broad Institute Genome Sequencing Center for Infectious Disease"/>
            <person name="Wu L."/>
            <person name="Ma J."/>
        </authorList>
    </citation>
    <scope>NUCLEOTIDE SEQUENCE [LARGE SCALE GENOMIC DNA]</scope>
    <source>
        <strain evidence="8">KACC 14058</strain>
    </source>
</reference>
<feature type="transmembrane region" description="Helical" evidence="6">
    <location>
        <begin position="122"/>
        <end position="144"/>
    </location>
</feature>
<feature type="transmembrane region" description="Helical" evidence="6">
    <location>
        <begin position="156"/>
        <end position="176"/>
    </location>
</feature>
<dbReference type="Pfam" id="PF01943">
    <property type="entry name" value="Polysacc_synt"/>
    <property type="match status" value="1"/>
</dbReference>
<keyword evidence="3 6" id="KW-0812">Transmembrane</keyword>
<keyword evidence="8" id="KW-1185">Reference proteome</keyword>
<feature type="transmembrane region" description="Helical" evidence="6">
    <location>
        <begin position="361"/>
        <end position="382"/>
    </location>
</feature>
<evidence type="ECO:0000313" key="8">
    <source>
        <dbReference type="Proteomes" id="UP001595880"/>
    </source>
</evidence>
<evidence type="ECO:0000256" key="5">
    <source>
        <dbReference type="ARBA" id="ARBA00023136"/>
    </source>
</evidence>
<feature type="transmembrane region" description="Helical" evidence="6">
    <location>
        <begin position="477"/>
        <end position="501"/>
    </location>
</feature>
<feature type="transmembrane region" description="Helical" evidence="6">
    <location>
        <begin position="415"/>
        <end position="437"/>
    </location>
</feature>
<evidence type="ECO:0000256" key="4">
    <source>
        <dbReference type="ARBA" id="ARBA00022989"/>
    </source>
</evidence>
<evidence type="ECO:0000256" key="1">
    <source>
        <dbReference type="ARBA" id="ARBA00004651"/>
    </source>
</evidence>
<dbReference type="PANTHER" id="PTHR30250:SF24">
    <property type="entry name" value="STAGE V SPORULATION PROTEIN B"/>
    <property type="match status" value="1"/>
</dbReference>
<comment type="caution">
    <text evidence="7">The sequence shown here is derived from an EMBL/GenBank/DDBJ whole genome shotgun (WGS) entry which is preliminary data.</text>
</comment>